<keyword evidence="6 14" id="KW-0808">Transferase</keyword>
<comment type="caution">
    <text evidence="16">The sequence shown here is derived from an EMBL/GenBank/DDBJ whole genome shotgun (WGS) entry which is preliminary data.</text>
</comment>
<keyword evidence="14 16" id="KW-0418">Kinase</keyword>
<evidence type="ECO:0000256" key="3">
    <source>
        <dbReference type="ARBA" id="ARBA00005438"/>
    </source>
</evidence>
<dbReference type="CDD" id="cd04166">
    <property type="entry name" value="CysN_ATPS"/>
    <property type="match status" value="1"/>
</dbReference>
<dbReference type="GO" id="GO:0005525">
    <property type="term" value="F:GTP binding"/>
    <property type="evidence" value="ECO:0007669"/>
    <property type="project" value="UniProtKB-KW"/>
</dbReference>
<dbReference type="RefSeq" id="WP_149812453.1">
    <property type="nucleotide sequence ID" value="NZ_VUKA01000005.1"/>
</dbReference>
<accession>A0A5B2TEF5</accession>
<dbReference type="InterPro" id="IPR027417">
    <property type="entry name" value="P-loop_NTPase"/>
</dbReference>
<dbReference type="SUPFAM" id="SSF50447">
    <property type="entry name" value="Translation proteins"/>
    <property type="match status" value="1"/>
</dbReference>
<dbReference type="InterPro" id="IPR059117">
    <property type="entry name" value="APS_kinase_dom"/>
</dbReference>
<comment type="similarity">
    <text evidence="4">In the N-terminal section; belongs to the TRAFAC class translation factor GTPase superfamily. Classic translation factor GTPase family. CysN/NodQ subfamily.</text>
</comment>
<keyword evidence="8 14" id="KW-0547">Nucleotide-binding</keyword>
<dbReference type="UniPathway" id="UPA00140">
    <property type="reaction ID" value="UER00205"/>
</dbReference>
<evidence type="ECO:0000256" key="8">
    <source>
        <dbReference type="ARBA" id="ARBA00022741"/>
    </source>
</evidence>
<comment type="catalytic activity">
    <reaction evidence="1 14">
        <text>adenosine 5'-phosphosulfate + ATP = 3'-phosphoadenylyl sulfate + ADP + H(+)</text>
        <dbReference type="Rhea" id="RHEA:24152"/>
        <dbReference type="ChEBI" id="CHEBI:15378"/>
        <dbReference type="ChEBI" id="CHEBI:30616"/>
        <dbReference type="ChEBI" id="CHEBI:58243"/>
        <dbReference type="ChEBI" id="CHEBI:58339"/>
        <dbReference type="ChEBI" id="CHEBI:456216"/>
        <dbReference type="EC" id="2.7.1.25"/>
    </reaction>
</comment>
<evidence type="ECO:0000259" key="15">
    <source>
        <dbReference type="PROSITE" id="PS51722"/>
    </source>
</evidence>
<feature type="binding site" evidence="14">
    <location>
        <begin position="456"/>
        <end position="463"/>
    </location>
    <ligand>
        <name>ATP</name>
        <dbReference type="ChEBI" id="CHEBI:30616"/>
    </ligand>
</feature>
<dbReference type="NCBIfam" id="NF004035">
    <property type="entry name" value="PRK05506.1"/>
    <property type="match status" value="1"/>
</dbReference>
<dbReference type="InterPro" id="IPR000795">
    <property type="entry name" value="T_Tr_GTP-bd_dom"/>
</dbReference>
<dbReference type="GO" id="GO:0000103">
    <property type="term" value="P:sulfate assimilation"/>
    <property type="evidence" value="ECO:0007669"/>
    <property type="project" value="UniProtKB-UniRule"/>
</dbReference>
<dbReference type="NCBIfam" id="NF003013">
    <property type="entry name" value="PRK03846.1"/>
    <property type="match status" value="1"/>
</dbReference>
<dbReference type="CDD" id="cd03695">
    <property type="entry name" value="CysN_NodQ_II"/>
    <property type="match status" value="1"/>
</dbReference>
<dbReference type="HAMAP" id="MF_00065">
    <property type="entry name" value="Adenylyl_sulf_kinase"/>
    <property type="match status" value="1"/>
</dbReference>
<sequence>MPDSLALVHSRELLRFLACGSVDDGKSTLIGRLLFETGSVPDDQLARLARESRLHGTTGNDLNYALLLDGLEAEQQQGITIDVAWRYFRTPKRAFIVADTPGHAQYTRNMATGATYCSLAIILVDASRGLLEQTRRHAMICALLGIREVVLAVNKMDLVGYDEAAFIQISTAWYALAGSLGFSSATAIPLSARSGENLVRPSGVMPWYDGPCLLGLLEAIEISDDASLLPFRFPVQWVIRSDEGFRGFAGTVGSGRVKVSDSLAVASSGRVACVARIVTMDGDLPQAEAGQAVTLVLNEAVDIARGDLLVEPSLRPAMADEFAAQLIWLDEEPMLPGRGYALRIGHLWTSASITSVHYAREVMTGGIRPVQRLEMNEVGLCHFAAARRVPVDPYQANQATGAFILVDQLTRRTVGAGLMERSLNQARNIHPEASPVDRRARAALVGQKPLAVWFTGLSGSGKSTIAKQVEQALHAAGRHTYCLDGDNLRHGLCRDLAFTPEDRMENIRRAGEVARLMLDAGLIVLCAFISPYRAERKLVRDLFQPDEFCEVFVDAPIGICMARDPKGLYAKARRGLIPDLTGMGSPYEAPEAPDLHLRTDRQPLEDSVAEVLAHLRAAGIDF</sequence>
<dbReference type="Gene3D" id="3.40.50.300">
    <property type="entry name" value="P-loop containing nucleotide triphosphate hydrolases"/>
    <property type="match status" value="2"/>
</dbReference>
<dbReference type="InterPro" id="IPR044138">
    <property type="entry name" value="CysN_II"/>
</dbReference>
<dbReference type="PANTHER" id="PTHR23115">
    <property type="entry name" value="TRANSLATION FACTOR"/>
    <property type="match status" value="1"/>
</dbReference>
<evidence type="ECO:0000256" key="13">
    <source>
        <dbReference type="ARBA" id="ARBA00049370"/>
    </source>
</evidence>
<dbReference type="SUPFAM" id="SSF50465">
    <property type="entry name" value="EF-Tu/eEF-1alpha/eIF2-gamma C-terminal domain"/>
    <property type="match status" value="1"/>
</dbReference>
<evidence type="ECO:0000256" key="6">
    <source>
        <dbReference type="ARBA" id="ARBA00022679"/>
    </source>
</evidence>
<evidence type="ECO:0000313" key="17">
    <source>
        <dbReference type="Proteomes" id="UP000322110"/>
    </source>
</evidence>
<name>A0A5B2TEF5_9PROT</name>
<comment type="similarity">
    <text evidence="14">Belongs to the APS kinase family.</text>
</comment>
<comment type="pathway">
    <text evidence="14">Sulfur metabolism; hydrogen sulfide biosynthesis; sulfite from sulfate: step 2/3.</text>
</comment>
<dbReference type="InterPro" id="IPR050100">
    <property type="entry name" value="TRAFAC_GTPase_members"/>
</dbReference>
<comment type="subunit">
    <text evidence="5">Sulfate-activating enzymes, NodP and NodQ, may be physically associated.</text>
</comment>
<dbReference type="NCBIfam" id="TIGR00455">
    <property type="entry name" value="apsK"/>
    <property type="match status" value="1"/>
</dbReference>
<dbReference type="PROSITE" id="PS51722">
    <property type="entry name" value="G_TR_2"/>
    <property type="match status" value="1"/>
</dbReference>
<dbReference type="GO" id="GO:0003924">
    <property type="term" value="F:GTPase activity"/>
    <property type="evidence" value="ECO:0007669"/>
    <property type="project" value="InterPro"/>
</dbReference>
<dbReference type="SUPFAM" id="SSF52540">
    <property type="entry name" value="P-loop containing nucleoside triphosphate hydrolases"/>
    <property type="match status" value="2"/>
</dbReference>
<evidence type="ECO:0000256" key="14">
    <source>
        <dbReference type="HAMAP-Rule" id="MF_00065"/>
    </source>
</evidence>
<evidence type="ECO:0000256" key="9">
    <source>
        <dbReference type="ARBA" id="ARBA00022840"/>
    </source>
</evidence>
<dbReference type="InterPro" id="IPR002891">
    <property type="entry name" value="APS"/>
</dbReference>
<comment type="function">
    <text evidence="2">APS kinase catalyzes the synthesis of activated sulfate.</text>
</comment>
<comment type="similarity">
    <text evidence="3">In the C-terminal section; belongs to the APS kinase family.</text>
</comment>
<dbReference type="GO" id="GO:0070814">
    <property type="term" value="P:hydrogen sulfide biosynthetic process"/>
    <property type="evidence" value="ECO:0007669"/>
    <property type="project" value="UniProtKB-UniRule"/>
</dbReference>
<evidence type="ECO:0000256" key="4">
    <source>
        <dbReference type="ARBA" id="ARBA00007237"/>
    </source>
</evidence>
<dbReference type="Proteomes" id="UP000322110">
    <property type="component" value="Unassembled WGS sequence"/>
</dbReference>
<dbReference type="NCBIfam" id="TIGR02034">
    <property type="entry name" value="CysN"/>
    <property type="match status" value="1"/>
</dbReference>
<evidence type="ECO:0000256" key="1">
    <source>
        <dbReference type="ARBA" id="ARBA00001823"/>
    </source>
</evidence>
<reference evidence="16 17" key="1">
    <citation type="journal article" date="2015" name="Int. J. Syst. Evol. Microbiol.">
        <title>Roseomonas oryzae sp. nov., isolated from paddy rhizosphere soil.</title>
        <authorList>
            <person name="Ramaprasad E.V."/>
            <person name="Sasikala Ch."/>
            <person name="Ramana Ch.V."/>
        </authorList>
    </citation>
    <scope>NUCLEOTIDE SEQUENCE [LARGE SCALE GENOMIC DNA]</scope>
    <source>
        <strain evidence="16 17">KCTC 42542</strain>
    </source>
</reference>
<keyword evidence="11" id="KW-0511">Multifunctional enzyme</keyword>
<dbReference type="OrthoDB" id="9804504at2"/>
<dbReference type="InterPro" id="IPR011779">
    <property type="entry name" value="SO4_adenylTrfase_lsu"/>
</dbReference>
<protein>
    <recommendedName>
        <fullName evidence="14">Adenylyl-sulfate kinase</fullName>
        <ecNumber evidence="14">2.7.1.25</ecNumber>
    </recommendedName>
    <alternativeName>
        <fullName evidence="14">APS kinase</fullName>
    </alternativeName>
    <alternativeName>
        <fullName evidence="14">ATP adenosine-5'-phosphosulfate 3'-phosphotransferase</fullName>
    </alternativeName>
    <alternativeName>
        <fullName evidence="14">Adenosine-5'-phosphosulfate kinase</fullName>
    </alternativeName>
</protein>
<evidence type="ECO:0000256" key="11">
    <source>
        <dbReference type="ARBA" id="ARBA00023268"/>
    </source>
</evidence>
<dbReference type="InterPro" id="IPR009001">
    <property type="entry name" value="Transl_elong_EF1A/Init_IF2_C"/>
</dbReference>
<dbReference type="Pfam" id="PF22594">
    <property type="entry name" value="GTP-eEF1A_C"/>
    <property type="match status" value="1"/>
</dbReference>
<keyword evidence="10" id="KW-0342">GTP-binding</keyword>
<dbReference type="InterPro" id="IPR009000">
    <property type="entry name" value="Transl_B-barrel_sf"/>
</dbReference>
<dbReference type="PROSITE" id="PS00301">
    <property type="entry name" value="G_TR_1"/>
    <property type="match status" value="1"/>
</dbReference>
<dbReference type="EC" id="2.7.1.25" evidence="14"/>
<dbReference type="GO" id="GO:0004781">
    <property type="term" value="F:sulfate adenylyltransferase (ATP) activity"/>
    <property type="evidence" value="ECO:0007669"/>
    <property type="project" value="UniProtKB-EC"/>
</dbReference>
<comment type="function">
    <text evidence="12">Proposed to provide activated sulfate for transfer to Nod factor. ATP sulfurylase may be the GTPase, regulating ATP sulfurylase activity.</text>
</comment>
<keyword evidence="17" id="KW-1185">Reference proteome</keyword>
<dbReference type="AlphaFoldDB" id="A0A5B2TEF5"/>
<feature type="domain" description="Tr-type G" evidence="15">
    <location>
        <begin position="11"/>
        <end position="229"/>
    </location>
</feature>
<dbReference type="PRINTS" id="PR00315">
    <property type="entry name" value="ELONGATNFCT"/>
</dbReference>
<dbReference type="GO" id="GO:0004020">
    <property type="term" value="F:adenylylsulfate kinase activity"/>
    <property type="evidence" value="ECO:0007669"/>
    <property type="project" value="UniProtKB-UniRule"/>
</dbReference>
<keyword evidence="14" id="KW-0597">Phosphoprotein</keyword>
<evidence type="ECO:0000256" key="2">
    <source>
        <dbReference type="ARBA" id="ARBA00002357"/>
    </source>
</evidence>
<evidence type="ECO:0000256" key="10">
    <source>
        <dbReference type="ARBA" id="ARBA00023134"/>
    </source>
</evidence>
<dbReference type="EMBL" id="VUKA01000005">
    <property type="protein sequence ID" value="KAA2212837.1"/>
    <property type="molecule type" value="Genomic_DNA"/>
</dbReference>
<dbReference type="InterPro" id="IPR041757">
    <property type="entry name" value="CysN_GTP-bd"/>
</dbReference>
<evidence type="ECO:0000256" key="7">
    <source>
        <dbReference type="ARBA" id="ARBA00022695"/>
    </source>
</evidence>
<dbReference type="Gene3D" id="2.40.30.10">
    <property type="entry name" value="Translation factors"/>
    <property type="match status" value="2"/>
</dbReference>
<dbReference type="InterPro" id="IPR044139">
    <property type="entry name" value="CysN_NoDQ_III"/>
</dbReference>
<keyword evidence="7" id="KW-0548">Nucleotidyltransferase</keyword>
<comment type="function">
    <text evidence="14">Catalyzes the synthesis of activated sulfate.</text>
</comment>
<dbReference type="InterPro" id="IPR054696">
    <property type="entry name" value="GTP-eEF1A_C"/>
</dbReference>
<comment type="catalytic activity">
    <reaction evidence="13">
        <text>sulfate + ATP + H(+) = adenosine 5'-phosphosulfate + diphosphate</text>
        <dbReference type="Rhea" id="RHEA:18133"/>
        <dbReference type="ChEBI" id="CHEBI:15378"/>
        <dbReference type="ChEBI" id="CHEBI:16189"/>
        <dbReference type="ChEBI" id="CHEBI:30616"/>
        <dbReference type="ChEBI" id="CHEBI:33019"/>
        <dbReference type="ChEBI" id="CHEBI:58243"/>
        <dbReference type="EC" id="2.7.7.4"/>
    </reaction>
</comment>
<evidence type="ECO:0000313" key="16">
    <source>
        <dbReference type="EMBL" id="KAA2212837.1"/>
    </source>
</evidence>
<dbReference type="Pfam" id="PF00009">
    <property type="entry name" value="GTP_EFTU"/>
    <property type="match status" value="1"/>
</dbReference>
<dbReference type="GO" id="GO:0005524">
    <property type="term" value="F:ATP binding"/>
    <property type="evidence" value="ECO:0007669"/>
    <property type="project" value="UniProtKB-UniRule"/>
</dbReference>
<gene>
    <name evidence="14 16" type="primary">cysC</name>
    <name evidence="16" type="ORF">F0Q34_11930</name>
</gene>
<organism evidence="16 17">
    <name type="scientific">Teichococcus oryzae</name>
    <dbReference type="NCBI Taxonomy" id="1608942"/>
    <lineage>
        <taxon>Bacteria</taxon>
        <taxon>Pseudomonadati</taxon>
        <taxon>Pseudomonadota</taxon>
        <taxon>Alphaproteobacteria</taxon>
        <taxon>Acetobacterales</taxon>
        <taxon>Roseomonadaceae</taxon>
        <taxon>Roseomonas</taxon>
    </lineage>
</organism>
<dbReference type="Pfam" id="PF01583">
    <property type="entry name" value="APS_kinase"/>
    <property type="match status" value="1"/>
</dbReference>
<dbReference type="CDD" id="cd04095">
    <property type="entry name" value="CysN_NoDQ_III"/>
    <property type="match status" value="1"/>
</dbReference>
<proteinExistence type="inferred from homology"/>
<dbReference type="InterPro" id="IPR031157">
    <property type="entry name" value="G_TR_CS"/>
</dbReference>
<evidence type="ECO:0000256" key="12">
    <source>
        <dbReference type="ARBA" id="ARBA00024872"/>
    </source>
</evidence>
<evidence type="ECO:0000256" key="5">
    <source>
        <dbReference type="ARBA" id="ARBA00011760"/>
    </source>
</evidence>
<dbReference type="CDD" id="cd02027">
    <property type="entry name" value="APSK"/>
    <property type="match status" value="1"/>
</dbReference>
<feature type="active site" description="Phosphoserine intermediate" evidence="14">
    <location>
        <position position="530"/>
    </location>
</feature>
<keyword evidence="9 14" id="KW-0067">ATP-binding</keyword>
<dbReference type="FunFam" id="3.40.50.300:FF:000119">
    <property type="entry name" value="Sulfate adenylyltransferase subunit 1"/>
    <property type="match status" value="1"/>
</dbReference>